<dbReference type="OrthoDB" id="116051at2759"/>
<evidence type="ECO:0000313" key="3">
    <source>
        <dbReference type="EMBL" id="TMW64258.1"/>
    </source>
</evidence>
<gene>
    <name evidence="3" type="ORF">Poli38472_012880</name>
</gene>
<keyword evidence="4" id="KW-1185">Reference proteome</keyword>
<name>A0A8K1FN36_PYTOL</name>
<keyword evidence="1" id="KW-0175">Coiled coil</keyword>
<dbReference type="AlphaFoldDB" id="A0A8K1FN36"/>
<sequence length="329" mass="36709">MGKRKAPLPRRRIGAQYALDDVSSRKSVHARTVIRTGNATSAAPVLKTARKKVLPLSSSEHDTSSLPLNEAEEMDDDPPRQSTGKKRREKLVMSPLNVLQTPVTASLIKKDRSAATIPFLGKARAKRQDDEDDQESITVTIKELETWKKETILQIEDHFTNEQLKRIAEFGRVHANLVKEAKDHVFSVETQLKEHLEQERESLRSQAEEYVAQFQKENTELQEQVTVLQQENEELKRQLQAVRSMNTRLSQDELPVRSISELSFSTQPVLSPAPLHNEPAESTDHASSSPLTTTSSVATMTTTTTSTTATTLTIDSLLPPAPSLTNELS</sequence>
<evidence type="ECO:0000313" key="4">
    <source>
        <dbReference type="Proteomes" id="UP000794436"/>
    </source>
</evidence>
<feature type="region of interest" description="Disordered" evidence="2">
    <location>
        <begin position="269"/>
        <end position="329"/>
    </location>
</feature>
<dbReference type="EMBL" id="SPLM01000040">
    <property type="protein sequence ID" value="TMW64258.1"/>
    <property type="molecule type" value="Genomic_DNA"/>
</dbReference>
<reference evidence="3" key="1">
    <citation type="submission" date="2019-03" db="EMBL/GenBank/DDBJ databases">
        <title>Long read genome sequence of the mycoparasitic Pythium oligandrum ATCC 38472 isolated from sugarbeet rhizosphere.</title>
        <authorList>
            <person name="Gaulin E."/>
        </authorList>
    </citation>
    <scope>NUCLEOTIDE SEQUENCE</scope>
    <source>
        <strain evidence="3">ATCC 38472_TT</strain>
    </source>
</reference>
<feature type="region of interest" description="Disordered" evidence="2">
    <location>
        <begin position="33"/>
        <end position="92"/>
    </location>
</feature>
<accession>A0A8K1FN36</accession>
<feature type="coiled-coil region" evidence="1">
    <location>
        <begin position="193"/>
        <end position="252"/>
    </location>
</feature>
<dbReference type="Proteomes" id="UP000794436">
    <property type="component" value="Unassembled WGS sequence"/>
</dbReference>
<protein>
    <submittedName>
        <fullName evidence="3">Uncharacterized protein</fullName>
    </submittedName>
</protein>
<organism evidence="3 4">
    <name type="scientific">Pythium oligandrum</name>
    <name type="common">Mycoparasitic fungus</name>
    <dbReference type="NCBI Taxonomy" id="41045"/>
    <lineage>
        <taxon>Eukaryota</taxon>
        <taxon>Sar</taxon>
        <taxon>Stramenopiles</taxon>
        <taxon>Oomycota</taxon>
        <taxon>Peronosporomycetes</taxon>
        <taxon>Pythiales</taxon>
        <taxon>Pythiaceae</taxon>
        <taxon>Pythium</taxon>
    </lineage>
</organism>
<evidence type="ECO:0000256" key="2">
    <source>
        <dbReference type="SAM" id="MobiDB-lite"/>
    </source>
</evidence>
<evidence type="ECO:0000256" key="1">
    <source>
        <dbReference type="SAM" id="Coils"/>
    </source>
</evidence>
<feature type="compositionally biased region" description="Low complexity" evidence="2">
    <location>
        <begin position="291"/>
        <end position="313"/>
    </location>
</feature>
<comment type="caution">
    <text evidence="3">The sequence shown here is derived from an EMBL/GenBank/DDBJ whole genome shotgun (WGS) entry which is preliminary data.</text>
</comment>
<proteinExistence type="predicted"/>